<gene>
    <name evidence="2" type="ORF">QBC46DRAFT_354678</name>
</gene>
<keyword evidence="3" id="KW-1185">Reference proteome</keyword>
<feature type="transmembrane region" description="Helical" evidence="1">
    <location>
        <begin position="1542"/>
        <end position="1563"/>
    </location>
</feature>
<keyword evidence="1" id="KW-0812">Transmembrane</keyword>
<organism evidence="2 3">
    <name type="scientific">Diplogelasinospora grovesii</name>
    <dbReference type="NCBI Taxonomy" id="303347"/>
    <lineage>
        <taxon>Eukaryota</taxon>
        <taxon>Fungi</taxon>
        <taxon>Dikarya</taxon>
        <taxon>Ascomycota</taxon>
        <taxon>Pezizomycotina</taxon>
        <taxon>Sordariomycetes</taxon>
        <taxon>Sordariomycetidae</taxon>
        <taxon>Sordariales</taxon>
        <taxon>Diplogelasinosporaceae</taxon>
        <taxon>Diplogelasinospora</taxon>
    </lineage>
</organism>
<dbReference type="EMBL" id="MU853804">
    <property type="protein sequence ID" value="KAK3939876.1"/>
    <property type="molecule type" value="Genomic_DNA"/>
</dbReference>
<feature type="transmembrane region" description="Helical" evidence="1">
    <location>
        <begin position="1575"/>
        <end position="1595"/>
    </location>
</feature>
<keyword evidence="1" id="KW-0472">Membrane</keyword>
<reference evidence="3" key="1">
    <citation type="journal article" date="2023" name="Mol. Phylogenet. Evol.">
        <title>Genome-scale phylogeny and comparative genomics of the fungal order Sordariales.</title>
        <authorList>
            <person name="Hensen N."/>
            <person name="Bonometti L."/>
            <person name="Westerberg I."/>
            <person name="Brannstrom I.O."/>
            <person name="Guillou S."/>
            <person name="Cros-Aarteil S."/>
            <person name="Calhoun S."/>
            <person name="Haridas S."/>
            <person name="Kuo A."/>
            <person name="Mondo S."/>
            <person name="Pangilinan J."/>
            <person name="Riley R."/>
            <person name="LaButti K."/>
            <person name="Andreopoulos B."/>
            <person name="Lipzen A."/>
            <person name="Chen C."/>
            <person name="Yan M."/>
            <person name="Daum C."/>
            <person name="Ng V."/>
            <person name="Clum A."/>
            <person name="Steindorff A."/>
            <person name="Ohm R.A."/>
            <person name="Martin F."/>
            <person name="Silar P."/>
            <person name="Natvig D.O."/>
            <person name="Lalanne C."/>
            <person name="Gautier V."/>
            <person name="Ament-Velasquez S.L."/>
            <person name="Kruys A."/>
            <person name="Hutchinson M.I."/>
            <person name="Powell A.J."/>
            <person name="Barry K."/>
            <person name="Miller A.N."/>
            <person name="Grigoriev I.V."/>
            <person name="Debuchy R."/>
            <person name="Gladieux P."/>
            <person name="Hiltunen Thoren M."/>
            <person name="Johannesson H."/>
        </authorList>
    </citation>
    <scope>NUCLEOTIDE SEQUENCE [LARGE SCALE GENOMIC DNA]</scope>
    <source>
        <strain evidence="3">CBS 340.73</strain>
    </source>
</reference>
<comment type="caution">
    <text evidence="2">The sequence shown here is derived from an EMBL/GenBank/DDBJ whole genome shotgun (WGS) entry which is preliminary data.</text>
</comment>
<evidence type="ECO:0000313" key="2">
    <source>
        <dbReference type="EMBL" id="KAK3939876.1"/>
    </source>
</evidence>
<accession>A0AAN6S4U2</accession>
<sequence length="1816" mass="192201">MAVSDATAQLVKDVVTAASSLEPFPVLPFMQRLYDKARQTLDAAPFRAQLPLEAQYGPNDGLLLDNVDQTARLQTLAVQCIVKAVSLLDNNTDKAGFRACVQGALAIQATNDDILSLTSLVFAEHINWHLAGNKDKQGKAQPVPVLDQLIKTAGFTAAFMQKLADSRFIMGEVYTDMAQGNHTLSMALLFIAQYLHDGPGFTALSASSFQSSPSRQVLTRWTSELVTAPEINVDKLFSFITHVASGVLLPDTTVAPMKVSVGTVGQDFSKISTGGGAAAGVAFPVGALSRTILDPVFQPAVKSARATADKVAAPLQLQLDTLTQSDIVEYQTIAMANQAQWDGMGDLWLKAVGQAANAQTQSSRTENNDFGHGFLQGFTFGIAGGADVYITTVTGQTLADWMASVRGSNPTLFTNSTPNTVHVDHQKTTPAGNCFIAGTKVATDKGEISIEDITEGTRILTEATAGRYGIASDEDVVTPPGKGKTMLVGFNNEGVFASPGHIFLTTTGPRALEPELAMQENSFADVGRLGQCHALYRLCKDAKCYEVVPIESIQVEFVPATHLHGVHLREGERSYHANGYQVAINYPEITIKSIARALSQKIGVPGVATLLRQELKDARRNKPRSPLGPAQKRHTRRYHGLNFKDLKRTFTLEAKDSPLTDKNGPSGYELPVLNIYEGVLRLDHAIVPRVAFDTKGSSLRWSRALGGGQGYEHGLLNLNTHGLLGHGAVYISQDENPSDLPETYETTIPFVAQKATSAGLASSGTAAGVVHTTELMAAAAPAAAAPSPLADPGTIDNEDFWDVVVDSADWPADTTKTSATSPLSMGQVAMATYHSDGKGGLAVPVIVVPTLDTLLSDINKTRPAASQLGPLYQSTVLVNKTGTLTGTVTFTSASTVACLSDHAPKTESDPLPIKNLTFSNLKSAVTIPILYQSAQFAFSWDFNDISGAVYEFNPAMVGNTGQRHWFGTSSATVQPTLMRATLAASSADARTAAHTKATLAAVPAGTHVGPTVAAVTTKPAPVTRALVAAQPLTIQGIASIPGYSEDAVHKQSQTLLQNMMYYHMNESDRTTFLSYPKPTDLPIGLADNLPAGLKTWIHDTYAPAYVSFMLSQVSPGGSKGWRVNFDDVEKDKIWYWWSGSGAKCLSKAPEYQSLNELTSGAAMIALYGNTINPYLPDGANWAQQLFTGWTGQHALAALLQQPINDANVNLLNMYCNILHTLAPSPGALGEYADRLFQAVLAYAQASQSTSTTTFNDPTGEAGRQWLYDAMNNLIQATLNNDPSLDSSVRSDLMNDLTGLQTEMGIDANQEATVQARIMLAQMNVLIANMAKWMTAIGTGISKLWGMSSFSLAGNVFARAAQASSELSANKIALMKGLGILTLTAVYAFAAINSFTQWNTLSTTGRAQAILITMKMVTDIAGRSFAAWSEYKTAPAAAAGGELNPAPVADGAVLDQDLAAEIRGAPGQALNLELSRAEHGPQSSGLPDLIDDVGSVATTERKIQSGDLVENPSFNEKLPATPTESPSSAAWGRFNTPVNWLRAVGIAISVALVIVMSVSLAQNWGGSSLNDAGKALSVIQIITTGLCIAVDVAVFAGEMLVMETAMFVTVLPIVGAVLAIIGLVVCVLMMVLGTTEHQDPPPTPVETFIGTTAKPLVDAWDPMPQPALSYSMPDAVKSQGATATSFAVSAQNASGADVARTAVRVTVQGGDDPACLFTDLAMTDLGVRPGGLAAAAALTDGQRTDTITSWDSVVQGVVDPATNPTGNLTLLGTAGVKQGFVVSFCGVINKAGSNVVQIVEVLTNGDSCRAIFTVTRQ</sequence>
<feature type="transmembrane region" description="Helical" evidence="1">
    <location>
        <begin position="1371"/>
        <end position="1391"/>
    </location>
</feature>
<evidence type="ECO:0000256" key="1">
    <source>
        <dbReference type="SAM" id="Phobius"/>
    </source>
</evidence>
<dbReference type="Gene3D" id="2.170.16.10">
    <property type="entry name" value="Hedgehog/Intein (Hint) domain"/>
    <property type="match status" value="1"/>
</dbReference>
<proteinExistence type="predicted"/>
<dbReference type="Proteomes" id="UP001303473">
    <property type="component" value="Unassembled WGS sequence"/>
</dbReference>
<feature type="transmembrane region" description="Helical" evidence="1">
    <location>
        <begin position="1607"/>
        <end position="1631"/>
    </location>
</feature>
<keyword evidence="1" id="KW-1133">Transmembrane helix</keyword>
<name>A0AAN6S4U2_9PEZI</name>
<protein>
    <submittedName>
        <fullName evidence="2">Uncharacterized protein</fullName>
    </submittedName>
</protein>
<evidence type="ECO:0000313" key="3">
    <source>
        <dbReference type="Proteomes" id="UP001303473"/>
    </source>
</evidence>